<organism evidence="7 8">
    <name type="scientific">Carpinus fangiana</name>
    <dbReference type="NCBI Taxonomy" id="176857"/>
    <lineage>
        <taxon>Eukaryota</taxon>
        <taxon>Viridiplantae</taxon>
        <taxon>Streptophyta</taxon>
        <taxon>Embryophyta</taxon>
        <taxon>Tracheophyta</taxon>
        <taxon>Spermatophyta</taxon>
        <taxon>Magnoliopsida</taxon>
        <taxon>eudicotyledons</taxon>
        <taxon>Gunneridae</taxon>
        <taxon>Pentapetalae</taxon>
        <taxon>rosids</taxon>
        <taxon>fabids</taxon>
        <taxon>Fagales</taxon>
        <taxon>Betulaceae</taxon>
        <taxon>Carpinus</taxon>
    </lineage>
</organism>
<protein>
    <recommendedName>
        <fullName evidence="2">Formin-like protein</fullName>
    </recommendedName>
</protein>
<feature type="region of interest" description="Disordered" evidence="3">
    <location>
        <begin position="347"/>
        <end position="428"/>
    </location>
</feature>
<evidence type="ECO:0000256" key="4">
    <source>
        <dbReference type="SAM" id="Phobius"/>
    </source>
</evidence>
<feature type="transmembrane region" description="Helical" evidence="4">
    <location>
        <begin position="244"/>
        <end position="266"/>
    </location>
</feature>
<accession>A0A5N6R9N8</accession>
<reference evidence="7 8" key="1">
    <citation type="submission" date="2019-06" db="EMBL/GenBank/DDBJ databases">
        <title>A chromosomal-level reference genome of Carpinus fangiana (Coryloideae, Betulaceae).</title>
        <authorList>
            <person name="Yang X."/>
            <person name="Wang Z."/>
            <person name="Zhang L."/>
            <person name="Hao G."/>
            <person name="Liu J."/>
            <person name="Yang Y."/>
        </authorList>
    </citation>
    <scope>NUCLEOTIDE SEQUENCE [LARGE SCALE GENOMIC DNA]</scope>
    <source>
        <strain evidence="7">Cfa_2016G</strain>
        <tissue evidence="7">Leaf</tissue>
    </source>
</reference>
<dbReference type="PANTHER" id="PTHR23213">
    <property type="entry name" value="FORMIN-RELATED"/>
    <property type="match status" value="1"/>
</dbReference>
<comment type="similarity">
    <text evidence="1">Belongs to the formin-like family. Class-I subfamily.</text>
</comment>
<feature type="region of interest" description="Disordered" evidence="3">
    <location>
        <begin position="157"/>
        <end position="239"/>
    </location>
</feature>
<dbReference type="EMBL" id="CM017326">
    <property type="protein sequence ID" value="KAE8075765.1"/>
    <property type="molecule type" value="Genomic_DNA"/>
</dbReference>
<evidence type="ECO:0000259" key="6">
    <source>
        <dbReference type="PROSITE" id="PS51444"/>
    </source>
</evidence>
<evidence type="ECO:0000313" key="7">
    <source>
        <dbReference type="EMBL" id="KAE8075765.1"/>
    </source>
</evidence>
<feature type="compositionally biased region" description="Pro residues" evidence="3">
    <location>
        <begin position="362"/>
        <end position="395"/>
    </location>
</feature>
<evidence type="ECO:0000256" key="2">
    <source>
        <dbReference type="RuleBase" id="RU361260"/>
    </source>
</evidence>
<evidence type="ECO:0000256" key="1">
    <source>
        <dbReference type="ARBA" id="ARBA00025793"/>
    </source>
</evidence>
<feature type="compositionally biased region" description="Pro residues" evidence="3">
    <location>
        <begin position="187"/>
        <end position="203"/>
    </location>
</feature>
<dbReference type="Pfam" id="PF02181">
    <property type="entry name" value="FH2"/>
    <property type="match status" value="1"/>
</dbReference>
<feature type="region of interest" description="Disordered" evidence="3">
    <location>
        <begin position="845"/>
        <end position="868"/>
    </location>
</feature>
<dbReference type="GO" id="GO:0045010">
    <property type="term" value="P:actin nucleation"/>
    <property type="evidence" value="ECO:0007669"/>
    <property type="project" value="InterPro"/>
</dbReference>
<feature type="compositionally biased region" description="Low complexity" evidence="3">
    <location>
        <begin position="157"/>
        <end position="166"/>
    </location>
</feature>
<evidence type="ECO:0000313" key="8">
    <source>
        <dbReference type="Proteomes" id="UP000327013"/>
    </source>
</evidence>
<gene>
    <name evidence="7" type="ORF">FH972_014453</name>
</gene>
<dbReference type="PRINTS" id="PR01217">
    <property type="entry name" value="PRICHEXTENSN"/>
</dbReference>
<feature type="compositionally biased region" description="Low complexity" evidence="3">
    <location>
        <begin position="850"/>
        <end position="860"/>
    </location>
</feature>
<dbReference type="Gene3D" id="1.20.58.2220">
    <property type="entry name" value="Formin, FH2 domain"/>
    <property type="match status" value="1"/>
</dbReference>
<dbReference type="PROSITE" id="PS51444">
    <property type="entry name" value="FH2"/>
    <property type="match status" value="1"/>
</dbReference>
<keyword evidence="4" id="KW-1133">Transmembrane helix</keyword>
<feature type="domain" description="FH2" evidence="6">
    <location>
        <begin position="421"/>
        <end position="855"/>
    </location>
</feature>
<dbReference type="PANTHER" id="PTHR23213:SF392">
    <property type="entry name" value="FORMIN-LIKE PROTEIN 3"/>
    <property type="match status" value="1"/>
</dbReference>
<dbReference type="InterPro" id="IPR027643">
    <property type="entry name" value="Formin-like_plant"/>
</dbReference>
<evidence type="ECO:0000256" key="3">
    <source>
        <dbReference type="SAM" id="MobiDB-lite"/>
    </source>
</evidence>
<evidence type="ECO:0000256" key="5">
    <source>
        <dbReference type="SAM" id="SignalP"/>
    </source>
</evidence>
<keyword evidence="5" id="KW-0732">Signal</keyword>
<sequence>MGLRKAGYAVVFVIFLCGLSIRGSDARTAETLVRNGGSRETDERMVEQVSIRCMKELLDRKKSVKDFDLYILREAVRDSKLALLAKRNIGRPIIVLHPHMKQTVLDCLGRKSLLLHVPGEEACSKNWVIKCVDLLFSWPNSPRRYLASQSLQQIAPRPAKALAPSPASAPPIYAPAPSDPAAASSPSPNPRPPVEPPEEPSPSPELIGLVPPAPPPPPKHFPPADQLVPRNSSKNDNGNEKKKVVAIAATAAGVVVVVALLLFCCLKGSKKKIGPKDGKRDEKPLLELSMSDFSTGSSQKSVGLGNSSIKDLCVGIGKNPPLLTNLSMKHGTCDSLLAGSPLSEGAGPVQFPLKLPPGRSAPLPPAPPSPPPPPAAPQPPPPPKAARPPPAPPKVPGKYQPSQLGPHRERSNGSSEGGDLDGESGAPKAKLKPFFWDKVLANPDQSMVWHEISSGSFQFNEEMIESLFGYANMDKNKIERKKESASLEPSIHPRDSPDCIDEELPSYLDTEENCSMKEAILGRKCLWGNELPVEFLHTLLKMSPTTDEELKLRLFSGDLSRLGPADRFLKVLVDFPFAFKRLESLLFMSSLREEVSNVKESLSTLEVACNKLRSSRLFLKLLEAVLKTGNRMNDGTYRGGAQAFKLDTLLKLSDVKGTDGKTTLLHFVVQEIIRSEGIRAVRTARASQSDTSVKTDDFAEDFTEESAEHYRILGLQVVSGLSSELEDVKKAAFIDADGLTVTVSKLNQSLRKTKDFLNAEMKSLDEESEFHRALANFVECVEADISGLLGEEKRIMTLVKSTADYFHGKAGKDEGLRLFAIVRDFLRMLDKACKEVRDAGMKAVTRTPKKAAAPALSPSPEIHQQFPDTRQRLFPAIMERRMDNSSSDDESLSS</sequence>
<name>A0A5N6R9N8_9ROSI</name>
<dbReference type="SUPFAM" id="SSF101447">
    <property type="entry name" value="Formin homology 2 domain (FH2 domain)"/>
    <property type="match status" value="1"/>
</dbReference>
<feature type="compositionally biased region" description="Pro residues" evidence="3">
    <location>
        <begin position="211"/>
        <end position="221"/>
    </location>
</feature>
<proteinExistence type="inferred from homology"/>
<dbReference type="GO" id="GO:0051015">
    <property type="term" value="F:actin filament binding"/>
    <property type="evidence" value="ECO:0007669"/>
    <property type="project" value="InterPro"/>
</dbReference>
<feature type="chain" id="PRO_5024403697" description="Formin-like protein" evidence="5">
    <location>
        <begin position="27"/>
        <end position="894"/>
    </location>
</feature>
<dbReference type="OrthoDB" id="1668162at2759"/>
<dbReference type="InterPro" id="IPR015425">
    <property type="entry name" value="FH2_Formin"/>
</dbReference>
<feature type="signal peptide" evidence="5">
    <location>
        <begin position="1"/>
        <end position="26"/>
    </location>
</feature>
<dbReference type="InterPro" id="IPR042201">
    <property type="entry name" value="FH2_Formin_sf"/>
</dbReference>
<keyword evidence="8" id="KW-1185">Reference proteome</keyword>
<keyword evidence="4" id="KW-0472">Membrane</keyword>
<keyword evidence="4" id="KW-0812">Transmembrane</keyword>
<dbReference type="AlphaFoldDB" id="A0A5N6R9N8"/>
<dbReference type="SMART" id="SM00498">
    <property type="entry name" value="FH2"/>
    <property type="match status" value="1"/>
</dbReference>
<feature type="compositionally biased region" description="Pro residues" evidence="3">
    <location>
        <begin position="167"/>
        <end position="178"/>
    </location>
</feature>
<dbReference type="Proteomes" id="UP000327013">
    <property type="component" value="Chromosome 6"/>
</dbReference>